<keyword evidence="2" id="KW-0687">Ribonucleoprotein</keyword>
<comment type="caution">
    <text evidence="2">The sequence shown here is derived from an EMBL/GenBank/DDBJ whole genome shotgun (WGS) entry which is preliminary data.</text>
</comment>
<evidence type="ECO:0000313" key="3">
    <source>
        <dbReference type="Proteomes" id="UP000549882"/>
    </source>
</evidence>
<dbReference type="SUPFAM" id="SSF88723">
    <property type="entry name" value="PIN domain-like"/>
    <property type="match status" value="1"/>
</dbReference>
<proteinExistence type="predicted"/>
<evidence type="ECO:0000313" key="2">
    <source>
        <dbReference type="EMBL" id="MBB5576975.1"/>
    </source>
</evidence>
<keyword evidence="3" id="KW-1185">Reference proteome</keyword>
<organism evidence="2 3">
    <name type="scientific">Rhizobium paranaense</name>
    <dbReference type="NCBI Taxonomy" id="1650438"/>
    <lineage>
        <taxon>Bacteria</taxon>
        <taxon>Pseudomonadati</taxon>
        <taxon>Pseudomonadota</taxon>
        <taxon>Alphaproteobacteria</taxon>
        <taxon>Hyphomicrobiales</taxon>
        <taxon>Rhizobiaceae</taxon>
        <taxon>Rhizobium/Agrobacterium group</taxon>
        <taxon>Rhizobium</taxon>
    </lineage>
</organism>
<name>A0A7W8XX45_9HYPH</name>
<dbReference type="Pfam" id="PF00583">
    <property type="entry name" value="Acetyltransf_1"/>
    <property type="match status" value="1"/>
</dbReference>
<dbReference type="CDD" id="cd04301">
    <property type="entry name" value="NAT_SF"/>
    <property type="match status" value="1"/>
</dbReference>
<keyword evidence="2" id="KW-0689">Ribosomal protein</keyword>
<dbReference type="InterPro" id="IPR000182">
    <property type="entry name" value="GNAT_dom"/>
</dbReference>
<dbReference type="SUPFAM" id="SSF55729">
    <property type="entry name" value="Acyl-CoA N-acyltransferases (Nat)"/>
    <property type="match status" value="1"/>
</dbReference>
<evidence type="ECO:0000259" key="1">
    <source>
        <dbReference type="PROSITE" id="PS51186"/>
    </source>
</evidence>
<protein>
    <submittedName>
        <fullName evidence="2">Ribosomal protein S18 acetylase RimI-like enzyme/predicted nucleic acid-binding protein</fullName>
    </submittedName>
</protein>
<dbReference type="EMBL" id="JACHBI010000015">
    <property type="protein sequence ID" value="MBB5576975.1"/>
    <property type="molecule type" value="Genomic_DNA"/>
</dbReference>
<dbReference type="GO" id="GO:0005840">
    <property type="term" value="C:ribosome"/>
    <property type="evidence" value="ECO:0007669"/>
    <property type="project" value="UniProtKB-KW"/>
</dbReference>
<dbReference type="RefSeq" id="WP_146144008.1">
    <property type="nucleotide sequence ID" value="NZ_JACHBI010000015.1"/>
</dbReference>
<sequence>MSQLQLSPVQDVDTLLALAGQVQALADSEKESLGFLPETAIREAISRRRVIAMLANAGAENEFAGYLLYSGVFPHAKVQQIAVVHKYRGLGFAGALMRTFLSELEVRGFMTVRADVAADLPSALAFYARSKFEIVRERSGGKARGRTILVHMRELETDTLFSISNRIPPTGFELGLRRRSAGQSPLFALDLNIFLDLVRNRQHSDQARRLFGAALAHDIRVAVSDEFVRELRRNSTDVNNDPLLQMALSMPRLPTAEVDNQAQLQEKVHDLVFVRRGLRSSGTAQALSDARHLAHAAIARATAFVTRDAALLDSRDELIRNFGIDVISLNEIIDLLPVDEIASAAVAVAGAGFQAQVSSRDEAEKYLRENNVATATKSFLDSVSETNVIWKIAQDQRIVALGWLSLKRSIMPSGKLLVHTRPEHQSSAFFSDYLLDFLVREACKGGPITLELEQLPGQSMVHSIARGQGFTKGPASRLIKIAVGKPLAEQNWTASTKELQRRTGFTLPANFPTNADAIVAGYDQDSAGLLRPDELENLLSPTIIVWPGRAGVIVPITKRYADELLGTNRQQRLSFIESMDASFLTKRAYINSPKAAKLMRPDMPIIFYESKRDRQGIGAVVAVARIVDAVISKKHEISGEDKRRLVVENIADFSASEDILLTTFDNLIQLPKPVPVKRLRELESVGRANLVSPVELPSEKIAQILAEGW</sequence>
<dbReference type="Proteomes" id="UP000549882">
    <property type="component" value="Unassembled WGS sequence"/>
</dbReference>
<accession>A0A7W8XX45</accession>
<dbReference type="InterPro" id="IPR029060">
    <property type="entry name" value="PIN-like_dom_sf"/>
</dbReference>
<dbReference type="GO" id="GO:0016747">
    <property type="term" value="F:acyltransferase activity, transferring groups other than amino-acyl groups"/>
    <property type="evidence" value="ECO:0007669"/>
    <property type="project" value="InterPro"/>
</dbReference>
<feature type="domain" description="N-acetyltransferase" evidence="1">
    <location>
        <begin position="12"/>
        <end position="170"/>
    </location>
</feature>
<dbReference type="InterPro" id="IPR016181">
    <property type="entry name" value="Acyl_CoA_acyltransferase"/>
</dbReference>
<dbReference type="Gene3D" id="3.40.630.30">
    <property type="match status" value="1"/>
</dbReference>
<dbReference type="PROSITE" id="PS51186">
    <property type="entry name" value="GNAT"/>
    <property type="match status" value="1"/>
</dbReference>
<gene>
    <name evidence="2" type="ORF">GGD50_005622</name>
</gene>
<dbReference type="AlphaFoldDB" id="A0A7W8XX45"/>
<reference evidence="2 3" key="1">
    <citation type="submission" date="2020-08" db="EMBL/GenBank/DDBJ databases">
        <title>Genomic Encyclopedia of Type Strains, Phase IV (KMG-V): Genome sequencing to study the core and pangenomes of soil and plant-associated prokaryotes.</title>
        <authorList>
            <person name="Whitman W."/>
        </authorList>
    </citation>
    <scope>NUCLEOTIDE SEQUENCE [LARGE SCALE GENOMIC DNA]</scope>
    <source>
        <strain evidence="2 3">SEMIA 4064</strain>
    </source>
</reference>